<sequence>MNDDYESFVPTQADIRPESASWFLDEGDDGAYLTIEVECESLEDKDNEALLDDYVHVAVEWFPLPGNNVDAIVGKRLQSNIFGEPAEPTLSIDGAHWRYDHATVEILKHNGDDLTVRMEFSGDIDGTDLDSFTCEVTATR</sequence>
<protein>
    <submittedName>
        <fullName evidence="1">Uncharacterized protein</fullName>
    </submittedName>
</protein>
<gene>
    <name evidence="1" type="ORF">HMPREF0298_0161</name>
</gene>
<dbReference type="STRING" id="525263.HMPREF0298_0161"/>
<dbReference type="Proteomes" id="UP000006196">
    <property type="component" value="Unassembled WGS sequence"/>
</dbReference>
<evidence type="ECO:0000313" key="1">
    <source>
        <dbReference type="EMBL" id="EEI18045.1"/>
    </source>
</evidence>
<reference evidence="1" key="1">
    <citation type="submission" date="2009-01" db="EMBL/GenBank/DDBJ databases">
        <authorList>
            <person name="Qin X."/>
            <person name="Bachman B."/>
            <person name="Battles P."/>
            <person name="Bell A."/>
            <person name="Bess C."/>
            <person name="Bickham C."/>
            <person name="Chaboub L."/>
            <person name="Chen D."/>
            <person name="Coyle M."/>
            <person name="Deiros D.R."/>
            <person name="Dinh H."/>
            <person name="Forbes L."/>
            <person name="Fowler G."/>
            <person name="Francisco L."/>
            <person name="Fu Q."/>
            <person name="Gubbala S."/>
            <person name="Hale W."/>
            <person name="Han Y."/>
            <person name="Hemphill L."/>
            <person name="Highlander S.K."/>
            <person name="Hirani K."/>
            <person name="Hogues M."/>
            <person name="Jackson L."/>
            <person name="Jakkamsetti A."/>
            <person name="Javaid M."/>
            <person name="Jiang H."/>
            <person name="Korchina V."/>
            <person name="Kovar C."/>
            <person name="Lara F."/>
            <person name="Lee S."/>
            <person name="Mata R."/>
            <person name="Mathew T."/>
            <person name="Moen C."/>
            <person name="Morales K."/>
            <person name="Munidasa M."/>
            <person name="Nazareth L."/>
            <person name="Ngo R."/>
            <person name="Nguyen L."/>
            <person name="Okwuonu G."/>
            <person name="Ongeri F."/>
            <person name="Patil S."/>
            <person name="Petrosino J."/>
            <person name="Pham C."/>
            <person name="Pham P."/>
            <person name="Pu L.-L."/>
            <person name="Puazo M."/>
            <person name="Raj R."/>
            <person name="Reid J."/>
            <person name="Rouhana J."/>
            <person name="Saada N."/>
            <person name="Shang Y."/>
            <person name="Simmons D."/>
            <person name="Thornton R."/>
            <person name="Warren J."/>
            <person name="Weissenberger G."/>
            <person name="Zhang J."/>
            <person name="Zhang L."/>
            <person name="Zhou C."/>
            <person name="Zhu D."/>
            <person name="Muzny D."/>
            <person name="Worley K."/>
            <person name="Gibbs R."/>
        </authorList>
    </citation>
    <scope>NUCLEOTIDE SEQUENCE [LARGE SCALE GENOMIC DNA]</scope>
    <source>
        <strain evidence="1">DSM 44291</strain>
    </source>
</reference>
<comment type="caution">
    <text evidence="1">The sequence shown here is derived from an EMBL/GenBank/DDBJ whole genome shotgun (WGS) entry which is preliminary data.</text>
</comment>
<dbReference type="RefSeq" id="WP_006840510.1">
    <property type="nucleotide sequence ID" value="NZ_GG667193.1"/>
</dbReference>
<dbReference type="AlphaFoldDB" id="C0XNZ1"/>
<proteinExistence type="predicted"/>
<keyword evidence="2" id="KW-1185">Reference proteome</keyword>
<name>C0XNZ1_CORLD</name>
<dbReference type="eggNOG" id="ENOG5031Z44">
    <property type="taxonomic scope" value="Bacteria"/>
</dbReference>
<dbReference type="HOGENOM" id="CLU_1831806_0_0_11"/>
<organism evidence="1 2">
    <name type="scientific">Corynebacterium lipophiloflavum (strain ATCC 700352 / DSM 44291 / CCUG 37336 / JCM 10383 / DMMZ 1944)</name>
    <dbReference type="NCBI Taxonomy" id="525263"/>
    <lineage>
        <taxon>Bacteria</taxon>
        <taxon>Bacillati</taxon>
        <taxon>Actinomycetota</taxon>
        <taxon>Actinomycetes</taxon>
        <taxon>Mycobacteriales</taxon>
        <taxon>Corynebacteriaceae</taxon>
        <taxon>Corynebacterium</taxon>
    </lineage>
</organism>
<accession>C0XNZ1</accession>
<dbReference type="EMBL" id="ACHJ01000015">
    <property type="protein sequence ID" value="EEI18045.1"/>
    <property type="molecule type" value="Genomic_DNA"/>
</dbReference>
<evidence type="ECO:0000313" key="2">
    <source>
        <dbReference type="Proteomes" id="UP000006196"/>
    </source>
</evidence>